<dbReference type="Proteomes" id="UP000030758">
    <property type="component" value="Unassembled WGS sequence"/>
</dbReference>
<proteinExistence type="predicted"/>
<sequence length="692" mass="81218">MRAVIVLSLAYLACIVAAQSGQQLLERIEKILKPTSTDTQSKNALYERINKAEKVCKVNKCKVLHEQLKKGGPVELFSKLMKEYDECMDECRVKEQRSFDKLREIEKKSDYWKNFNEVKVGMSVADAIVYWTEIRGEFKLLEEEQLQMENIERILKPSEADQYMRDELRKRVHKAEKTCKEGKCKKLQEQLVAGSDPDKFIELMKAHDECMKECREKEQRSLGLLSEIDKKADFWKNFNEVKDGLSLEDALVYWTEIEDEFKLLRENEQEFERIERILKPSEADKNMRTELQDEIKKARNKCAEGKCTKDVSTKEKWAHDLLEEIEKKSDFWKNTQEVRDVMSTLDALVYWTEIRDEFKILEQQEKIYEDAMVSRLEAMINRYRSEADSNSNSSQLNAKLRLTKEEIARKEQLDTTIREQDRVCKTGKCADSRKAILEAEKSKDQVSAADKFFDCMKQCKSVVDKEAQELDKLHEREDYYKNMQEVREQVSIIAAVQYYDEIKSDIEAASKDKLPAQQELVLRKELDEHIRNASTHCLVKECASIEATGDSLQSKLETSRKYIACLQQCKKDEKEFEQTEKLLELTQEELELKRKLEHEVAEASLDCQKTECADLKTQMKNLGFQNLDFNVTNAYFNCLEVCKQKVKEPQAKIDELRSRQQYLLNMQSIRDEMSLQHALIYWVEIKDDVILK</sequence>
<evidence type="ECO:0000256" key="1">
    <source>
        <dbReference type="SAM" id="Coils"/>
    </source>
</evidence>
<feature type="signal peptide" evidence="2">
    <location>
        <begin position="1"/>
        <end position="18"/>
    </location>
</feature>
<keyword evidence="1" id="KW-0175">Coiled coil</keyword>
<evidence type="ECO:0000256" key="2">
    <source>
        <dbReference type="SAM" id="SignalP"/>
    </source>
</evidence>
<feature type="coiled-coil region" evidence="1">
    <location>
        <begin position="569"/>
        <end position="613"/>
    </location>
</feature>
<accession>A0A085MYZ3</accession>
<organism evidence="3">
    <name type="scientific">Trichuris suis</name>
    <name type="common">pig whipworm</name>
    <dbReference type="NCBI Taxonomy" id="68888"/>
    <lineage>
        <taxon>Eukaryota</taxon>
        <taxon>Metazoa</taxon>
        <taxon>Ecdysozoa</taxon>
        <taxon>Nematoda</taxon>
        <taxon>Enoplea</taxon>
        <taxon>Dorylaimia</taxon>
        <taxon>Trichinellida</taxon>
        <taxon>Trichuridae</taxon>
        <taxon>Trichuris</taxon>
    </lineage>
</organism>
<evidence type="ECO:0000313" key="3">
    <source>
        <dbReference type="EMBL" id="KFD62439.1"/>
    </source>
</evidence>
<reference evidence="3" key="1">
    <citation type="journal article" date="2014" name="Nat. Genet.">
        <title>Genome and transcriptome of the porcine whipworm Trichuris suis.</title>
        <authorList>
            <person name="Jex A.R."/>
            <person name="Nejsum P."/>
            <person name="Schwarz E.M."/>
            <person name="Hu L."/>
            <person name="Young N.D."/>
            <person name="Hall R.S."/>
            <person name="Korhonen P.K."/>
            <person name="Liao S."/>
            <person name="Thamsborg S."/>
            <person name="Xia J."/>
            <person name="Xu P."/>
            <person name="Wang S."/>
            <person name="Scheerlinck J.P."/>
            <person name="Hofmann A."/>
            <person name="Sternberg P.W."/>
            <person name="Wang J."/>
            <person name="Gasser R.B."/>
        </authorList>
    </citation>
    <scope>NUCLEOTIDE SEQUENCE [LARGE SCALE GENOMIC DNA]</scope>
    <source>
        <strain evidence="3">DCEP-RM93F</strain>
    </source>
</reference>
<feature type="chain" id="PRO_5001795575" evidence="2">
    <location>
        <begin position="19"/>
        <end position="692"/>
    </location>
</feature>
<feature type="coiled-coil region" evidence="1">
    <location>
        <begin position="281"/>
        <end position="308"/>
    </location>
</feature>
<dbReference type="EMBL" id="KL367595">
    <property type="protein sequence ID" value="KFD62439.1"/>
    <property type="molecule type" value="Genomic_DNA"/>
</dbReference>
<gene>
    <name evidence="3" type="ORF">M514_10707</name>
</gene>
<name>A0A085MYZ3_9BILA</name>
<protein>
    <submittedName>
        <fullName evidence="3">Uncharacterized protein</fullName>
    </submittedName>
</protein>
<dbReference type="AlphaFoldDB" id="A0A085MYZ3"/>
<keyword evidence="2" id="KW-0732">Signal</keyword>